<evidence type="ECO:0000256" key="3">
    <source>
        <dbReference type="ARBA" id="ARBA00022525"/>
    </source>
</evidence>
<dbReference type="Proteomes" id="UP001176961">
    <property type="component" value="Unassembled WGS sequence"/>
</dbReference>
<comment type="caution">
    <text evidence="7">The sequence shown here is derived from an EMBL/GenBank/DDBJ whole genome shotgun (WGS) entry which is preliminary data.</text>
</comment>
<evidence type="ECO:0008006" key="9">
    <source>
        <dbReference type="Google" id="ProtNLM"/>
    </source>
</evidence>
<feature type="chain" id="PRO_5041243372" description="Transthyretin-like family protein" evidence="6">
    <location>
        <begin position="18"/>
        <end position="279"/>
    </location>
</feature>
<evidence type="ECO:0000313" key="7">
    <source>
        <dbReference type="EMBL" id="CAJ0605797.1"/>
    </source>
</evidence>
<evidence type="ECO:0000256" key="2">
    <source>
        <dbReference type="ARBA" id="ARBA00010112"/>
    </source>
</evidence>
<evidence type="ECO:0000313" key="8">
    <source>
        <dbReference type="Proteomes" id="UP001176961"/>
    </source>
</evidence>
<proteinExistence type="inferred from homology"/>
<dbReference type="PANTHER" id="PTHR21700:SF24">
    <property type="entry name" value="TRANSTHYRETIN-LIKE FAMILY PROTEIN"/>
    <property type="match status" value="1"/>
</dbReference>
<dbReference type="InterPro" id="IPR001534">
    <property type="entry name" value="Transthyretin-like"/>
</dbReference>
<keyword evidence="5" id="KW-0472">Membrane</keyword>
<dbReference type="GO" id="GO:0009986">
    <property type="term" value="C:cell surface"/>
    <property type="evidence" value="ECO:0007669"/>
    <property type="project" value="InterPro"/>
</dbReference>
<dbReference type="InterPro" id="IPR038479">
    <property type="entry name" value="Transthyretin-like_sf"/>
</dbReference>
<keyword evidence="5" id="KW-1133">Transmembrane helix</keyword>
<dbReference type="AlphaFoldDB" id="A0AA36MDT8"/>
<dbReference type="GO" id="GO:0005576">
    <property type="term" value="C:extracellular region"/>
    <property type="evidence" value="ECO:0007669"/>
    <property type="project" value="UniProtKB-SubCell"/>
</dbReference>
<dbReference type="Pfam" id="PF01060">
    <property type="entry name" value="TTR-52"/>
    <property type="match status" value="2"/>
</dbReference>
<feature type="transmembrane region" description="Helical" evidence="5">
    <location>
        <begin position="138"/>
        <end position="161"/>
    </location>
</feature>
<keyword evidence="5" id="KW-0812">Transmembrane</keyword>
<evidence type="ECO:0000256" key="6">
    <source>
        <dbReference type="SAM" id="SignalP"/>
    </source>
</evidence>
<evidence type="ECO:0000256" key="1">
    <source>
        <dbReference type="ARBA" id="ARBA00004613"/>
    </source>
</evidence>
<accession>A0AA36MDT8</accession>
<comment type="similarity">
    <text evidence="2">Belongs to the nematode transthyretin-like family.</text>
</comment>
<keyword evidence="3" id="KW-0964">Secreted</keyword>
<dbReference type="EMBL" id="CATQJL010000316">
    <property type="protein sequence ID" value="CAJ0605797.1"/>
    <property type="molecule type" value="Genomic_DNA"/>
</dbReference>
<reference evidence="7" key="1">
    <citation type="submission" date="2023-07" db="EMBL/GenBank/DDBJ databases">
        <authorList>
            <consortium name="CYATHOMIX"/>
        </authorList>
    </citation>
    <scope>NUCLEOTIDE SEQUENCE</scope>
    <source>
        <strain evidence="7">N/A</strain>
    </source>
</reference>
<dbReference type="PANTHER" id="PTHR21700">
    <property type="entry name" value="TRANSTHYRETIN-LIKE FAMILY PROTEIN-RELATED"/>
    <property type="match status" value="1"/>
</dbReference>
<evidence type="ECO:0000256" key="5">
    <source>
        <dbReference type="SAM" id="Phobius"/>
    </source>
</evidence>
<name>A0AA36MDT8_CYLNA</name>
<dbReference type="Gene3D" id="2.60.40.3330">
    <property type="match status" value="2"/>
</dbReference>
<organism evidence="7 8">
    <name type="scientific">Cylicocyclus nassatus</name>
    <name type="common">Nematode worm</name>
    <dbReference type="NCBI Taxonomy" id="53992"/>
    <lineage>
        <taxon>Eukaryota</taxon>
        <taxon>Metazoa</taxon>
        <taxon>Ecdysozoa</taxon>
        <taxon>Nematoda</taxon>
        <taxon>Chromadorea</taxon>
        <taxon>Rhabditida</taxon>
        <taxon>Rhabditina</taxon>
        <taxon>Rhabditomorpha</taxon>
        <taxon>Strongyloidea</taxon>
        <taxon>Strongylidae</taxon>
        <taxon>Cylicocyclus</taxon>
    </lineage>
</organism>
<gene>
    <name evidence="7" type="ORF">CYNAS_LOCUS17780</name>
</gene>
<evidence type="ECO:0000256" key="4">
    <source>
        <dbReference type="ARBA" id="ARBA00022729"/>
    </source>
</evidence>
<keyword evidence="8" id="KW-1185">Reference proteome</keyword>
<protein>
    <recommendedName>
        <fullName evidence="9">Transthyretin-like family protein</fullName>
    </recommendedName>
</protein>
<feature type="signal peptide" evidence="6">
    <location>
        <begin position="1"/>
        <end position="17"/>
    </location>
</feature>
<sequence>MMHTLYYSLFFISSCVALLGIGREQSVAVSGVLTCNGLPASAIRVKLYEKEMTLDRKLDESYTNNSGTFFVQGTKREVTMIDPKINIYHRCNYFGPCYKKLSINIPKNYISDGPTPKMTYSVGVINLNNRFSGVNVQFFSVMLSFLLLLFIPYCSAILGIGREQSVSVTGRLLCNGYPASNIKVKLYDKELTLDSKLDESTTNSSGMFLMSGRKREVTNIDPKVNIYHRCNYYGACYKKIGIHIPPQYVTDGPNPKNTYNVGNINLNNQWSGETVDCIN</sequence>
<keyword evidence="4 6" id="KW-0732">Signal</keyword>
<comment type="subcellular location">
    <subcellularLocation>
        <location evidence="1">Secreted</location>
    </subcellularLocation>
</comment>